<dbReference type="Gene3D" id="2.40.280.10">
    <property type="match status" value="1"/>
</dbReference>
<dbReference type="EMBL" id="AP024412">
    <property type="protein sequence ID" value="BCR35622.1"/>
    <property type="molecule type" value="Genomic_DNA"/>
</dbReference>
<dbReference type="GO" id="GO:0070929">
    <property type="term" value="P:trans-translation"/>
    <property type="evidence" value="ECO:0007669"/>
    <property type="project" value="UniProtKB-UniRule"/>
</dbReference>
<feature type="compositionally biased region" description="Basic and acidic residues" evidence="4">
    <location>
        <begin position="124"/>
        <end position="138"/>
    </location>
</feature>
<gene>
    <name evidence="3 5" type="primary">smpB</name>
    <name evidence="5" type="ORF">MPAN_005150</name>
</gene>
<feature type="region of interest" description="Disordered" evidence="4">
    <location>
        <begin position="124"/>
        <end position="147"/>
    </location>
</feature>
<evidence type="ECO:0000256" key="3">
    <source>
        <dbReference type="HAMAP-Rule" id="MF_00023"/>
    </source>
</evidence>
<dbReference type="NCBIfam" id="NF003843">
    <property type="entry name" value="PRK05422.1"/>
    <property type="match status" value="1"/>
</dbReference>
<dbReference type="KEGG" id="manr:MPAN_005150"/>
<evidence type="ECO:0000256" key="4">
    <source>
        <dbReference type="SAM" id="MobiDB-lite"/>
    </source>
</evidence>
<dbReference type="NCBIfam" id="TIGR00086">
    <property type="entry name" value="smpB"/>
    <property type="match status" value="1"/>
</dbReference>
<dbReference type="RefSeq" id="WP_176238468.1">
    <property type="nucleotide sequence ID" value="NZ_AP024412.1"/>
</dbReference>
<proteinExistence type="inferred from homology"/>
<evidence type="ECO:0000313" key="5">
    <source>
        <dbReference type="EMBL" id="BCR35622.1"/>
    </source>
</evidence>
<reference evidence="5" key="1">
    <citation type="submission" date="2021-01" db="EMBL/GenBank/DDBJ databases">
        <title>Draft genome sequence of Acholeplasmataceae bacterium strain Mahy22.</title>
        <authorList>
            <person name="Watanabe M."/>
            <person name="Kojima H."/>
            <person name="Fukui M."/>
        </authorList>
    </citation>
    <scope>NUCLEOTIDE SEQUENCE</scope>
    <source>
        <strain evidence="5">Mahy22</strain>
    </source>
</reference>
<dbReference type="InterPro" id="IPR000037">
    <property type="entry name" value="SsrA-bd_prot"/>
</dbReference>
<dbReference type="HAMAP" id="MF_00023">
    <property type="entry name" value="SmpB"/>
    <property type="match status" value="1"/>
</dbReference>
<dbReference type="PANTHER" id="PTHR30308:SF2">
    <property type="entry name" value="SSRA-BINDING PROTEIN"/>
    <property type="match status" value="1"/>
</dbReference>
<evidence type="ECO:0000256" key="2">
    <source>
        <dbReference type="ARBA" id="ARBA00022884"/>
    </source>
</evidence>
<organism evidence="5 6">
    <name type="scientific">Mariniplasma anaerobium</name>
    <dbReference type="NCBI Taxonomy" id="2735436"/>
    <lineage>
        <taxon>Bacteria</taxon>
        <taxon>Bacillati</taxon>
        <taxon>Mycoplasmatota</taxon>
        <taxon>Mollicutes</taxon>
        <taxon>Acholeplasmatales</taxon>
        <taxon>Acholeplasmataceae</taxon>
        <taxon>Mariniplasma</taxon>
    </lineage>
</organism>
<dbReference type="CDD" id="cd09294">
    <property type="entry name" value="SmpB"/>
    <property type="match status" value="1"/>
</dbReference>
<comment type="similarity">
    <text evidence="3">Belongs to the SmpB family.</text>
</comment>
<evidence type="ECO:0000256" key="1">
    <source>
        <dbReference type="ARBA" id="ARBA00022490"/>
    </source>
</evidence>
<comment type="subcellular location">
    <subcellularLocation>
        <location evidence="3">Cytoplasm</location>
    </subcellularLocation>
    <text evidence="3">The tmRNA-SmpB complex associates with stalled 70S ribosomes.</text>
</comment>
<evidence type="ECO:0000313" key="6">
    <source>
        <dbReference type="Proteomes" id="UP000620133"/>
    </source>
</evidence>
<dbReference type="Pfam" id="PF01668">
    <property type="entry name" value="SmpB"/>
    <property type="match status" value="1"/>
</dbReference>
<accession>A0A7U9TJ08</accession>
<keyword evidence="6" id="KW-1185">Reference proteome</keyword>
<sequence length="147" mass="17444">MKVISQNKKARHDYFIEETYEAGLKLMGSEIKSIRLGKINLSDSYVTFRDNEAYVINMHIAKYDYSSRYNHEETRTRKILLHKNEILKLFSKTREQGYSVIPLKVYLKEGLAKMEIGLAKGKRDYDKRQSLKEKDADRRMKKGLKYR</sequence>
<dbReference type="InterPro" id="IPR020081">
    <property type="entry name" value="SsrA-bd_prot_CS"/>
</dbReference>
<keyword evidence="2 3" id="KW-0694">RNA-binding</keyword>
<dbReference type="GO" id="GO:0070930">
    <property type="term" value="P:trans-translation-dependent protein tagging"/>
    <property type="evidence" value="ECO:0007669"/>
    <property type="project" value="TreeGrafter"/>
</dbReference>
<keyword evidence="1 3" id="KW-0963">Cytoplasm</keyword>
<comment type="function">
    <text evidence="3">Required for rescue of stalled ribosomes mediated by trans-translation. Binds to transfer-messenger RNA (tmRNA), required for stable association of tmRNA with ribosomes. tmRNA and SmpB together mimic tRNA shape, replacing the anticodon stem-loop with SmpB. tmRNA is encoded by the ssrA gene; the 2 termini fold to resemble tRNA(Ala) and it encodes a 'tag peptide', a short internal open reading frame. During trans-translation Ala-aminoacylated tmRNA acts like a tRNA, entering the A-site of stalled ribosomes, displacing the stalled mRNA. The ribosome then switches to translate the ORF on the tmRNA; the nascent peptide is terminated with the 'tag peptide' encoded by the tmRNA and targeted for degradation. The ribosome is freed to recommence translation, which seems to be the essential function of trans-translation.</text>
</comment>
<protein>
    <recommendedName>
        <fullName evidence="3">SsrA-binding protein</fullName>
    </recommendedName>
    <alternativeName>
        <fullName evidence="3">Small protein B</fullName>
    </alternativeName>
</protein>
<name>A0A7U9TJ08_9MOLU</name>
<dbReference type="InterPro" id="IPR023620">
    <property type="entry name" value="SmpB"/>
</dbReference>
<dbReference type="Proteomes" id="UP000620133">
    <property type="component" value="Chromosome"/>
</dbReference>
<dbReference type="PROSITE" id="PS01317">
    <property type="entry name" value="SSRP"/>
    <property type="match status" value="1"/>
</dbReference>
<dbReference type="GO" id="GO:0003723">
    <property type="term" value="F:RNA binding"/>
    <property type="evidence" value="ECO:0007669"/>
    <property type="project" value="UniProtKB-UniRule"/>
</dbReference>
<dbReference type="GO" id="GO:0005829">
    <property type="term" value="C:cytosol"/>
    <property type="evidence" value="ECO:0007669"/>
    <property type="project" value="TreeGrafter"/>
</dbReference>
<dbReference type="AlphaFoldDB" id="A0A7U9TJ08"/>
<dbReference type="SUPFAM" id="SSF74982">
    <property type="entry name" value="Small protein B (SmpB)"/>
    <property type="match status" value="1"/>
</dbReference>
<dbReference type="PANTHER" id="PTHR30308">
    <property type="entry name" value="TMRNA-BINDING COMPONENT OF TRANS-TRANSLATION TAGGING COMPLEX"/>
    <property type="match status" value="1"/>
</dbReference>